<dbReference type="EMBL" id="BCSX01000024">
    <property type="protein sequence ID" value="GAS88885.1"/>
    <property type="molecule type" value="Genomic_DNA"/>
</dbReference>
<dbReference type="Proteomes" id="UP000069620">
    <property type="component" value="Unassembled WGS sequence"/>
</dbReference>
<evidence type="ECO:0000313" key="4">
    <source>
        <dbReference type="Proteomes" id="UP000069620"/>
    </source>
</evidence>
<gene>
    <name evidence="3" type="ORF">RMCB_2981</name>
</gene>
<evidence type="ECO:0000259" key="2">
    <source>
        <dbReference type="Pfam" id="PF02784"/>
    </source>
</evidence>
<name>A0A100VZJ4_9MYCO</name>
<reference evidence="4" key="2">
    <citation type="submission" date="2016-02" db="EMBL/GenBank/DDBJ databases">
        <title>Draft genome sequence of five rapidly growing Mycobacterium species.</title>
        <authorList>
            <person name="Katahira K."/>
            <person name="Gotou Y."/>
            <person name="Iida K."/>
            <person name="Ogura Y."/>
            <person name="Hayashi T."/>
        </authorList>
    </citation>
    <scope>NUCLEOTIDE SEQUENCE [LARGE SCALE GENOMIC DNA]</scope>
    <source>
        <strain evidence="4">JCM15654</strain>
    </source>
</reference>
<dbReference type="Gene3D" id="3.20.20.10">
    <property type="entry name" value="Alanine racemase"/>
    <property type="match status" value="1"/>
</dbReference>
<dbReference type="GO" id="GO:0003824">
    <property type="term" value="F:catalytic activity"/>
    <property type="evidence" value="ECO:0007669"/>
    <property type="project" value="InterPro"/>
</dbReference>
<evidence type="ECO:0000256" key="1">
    <source>
        <dbReference type="SAM" id="MobiDB-lite"/>
    </source>
</evidence>
<comment type="caution">
    <text evidence="3">The sequence shown here is derived from an EMBL/GenBank/DDBJ whole genome shotgun (WGS) entry which is preliminary data.</text>
</comment>
<protein>
    <submittedName>
        <fullName evidence="3">Orn/DAP/Arg decarboxylase 2</fullName>
    </submittedName>
</protein>
<evidence type="ECO:0000313" key="3">
    <source>
        <dbReference type="EMBL" id="GAS88885.1"/>
    </source>
</evidence>
<organism evidence="3 4">
    <name type="scientific">Mycolicibacterium brisbanense</name>
    <dbReference type="NCBI Taxonomy" id="146020"/>
    <lineage>
        <taxon>Bacteria</taxon>
        <taxon>Bacillati</taxon>
        <taxon>Actinomycetota</taxon>
        <taxon>Actinomycetes</taxon>
        <taxon>Mycobacteriales</taxon>
        <taxon>Mycobacteriaceae</taxon>
        <taxon>Mycolicibacterium</taxon>
    </lineage>
</organism>
<reference evidence="4" key="1">
    <citation type="journal article" date="2016" name="Genome Announc.">
        <title>Draft Genome Sequences of Five Rapidly Growing Mycobacterium Species, M. thermoresistibile, M. fortuitum subsp. acetamidolyticum, M. canariasense, M. brisbanense, and M. novocastrense.</title>
        <authorList>
            <person name="Katahira K."/>
            <person name="Ogura Y."/>
            <person name="Gotoh Y."/>
            <person name="Hayashi T."/>
        </authorList>
    </citation>
    <scope>NUCLEOTIDE SEQUENCE [LARGE SCALE GENOMIC DNA]</scope>
    <source>
        <strain evidence="4">JCM15654</strain>
    </source>
</reference>
<dbReference type="AlphaFoldDB" id="A0A100VZJ4"/>
<proteinExistence type="predicted"/>
<dbReference type="RefSeq" id="WP_234792113.1">
    <property type="nucleotide sequence ID" value="NZ_BCSX01000024.1"/>
</dbReference>
<dbReference type="InterPro" id="IPR022644">
    <property type="entry name" value="De-COase2_N"/>
</dbReference>
<sequence length="271" mass="28683">MTLSTVVKSMFSARTPASVASRHPEAQPPGEPEAVRRCADTQRSLGTVELALPASALTDGEVARWSRDRGVTVVVRTSPELGVALAADIAPIRMTVHASGLNSNELLFCTVNLGVGRVVVDSLSQIEQLASAKGRRQRVLVAVTRRGAGVGFGFDTHEATDAYSAVLNCPRLDLVGLYSEVGPDEHHFVSYPAAIGDMLAEMAQIRRDHGVVLTRIGLGGHGFTFGDGSDDLAEVATSVDETLDDACATLRFPRPVVTVLAEPANRMPLAS</sequence>
<feature type="region of interest" description="Disordered" evidence="1">
    <location>
        <begin position="14"/>
        <end position="34"/>
    </location>
</feature>
<dbReference type="STRING" id="146020.RMCB_2981"/>
<feature type="domain" description="Orn/DAP/Arg decarboxylase 2 N-terminal" evidence="2">
    <location>
        <begin position="35"/>
        <end position="263"/>
    </location>
</feature>
<dbReference type="Pfam" id="PF02784">
    <property type="entry name" value="Orn_Arg_deC_N"/>
    <property type="match status" value="1"/>
</dbReference>
<keyword evidence="4" id="KW-1185">Reference proteome</keyword>
<accession>A0A100VZJ4</accession>
<dbReference type="InterPro" id="IPR029066">
    <property type="entry name" value="PLP-binding_barrel"/>
</dbReference>
<dbReference type="SUPFAM" id="SSF51419">
    <property type="entry name" value="PLP-binding barrel"/>
    <property type="match status" value="1"/>
</dbReference>